<dbReference type="Proteomes" id="UP001250932">
    <property type="component" value="Unassembled WGS sequence"/>
</dbReference>
<comment type="caution">
    <text evidence="2">The sequence shown here is derived from an EMBL/GenBank/DDBJ whole genome shotgun (WGS) entry which is preliminary data.</text>
</comment>
<gene>
    <name evidence="2" type="ORF">PPG34_10925</name>
</gene>
<dbReference type="InterPro" id="IPR017829">
    <property type="entry name" value="Hopanoid-assoc_sugar_epimerase"/>
</dbReference>
<dbReference type="InterPro" id="IPR001509">
    <property type="entry name" value="Epimerase_deHydtase"/>
</dbReference>
<dbReference type="SUPFAM" id="SSF51735">
    <property type="entry name" value="NAD(P)-binding Rossmann-fold domains"/>
    <property type="match status" value="1"/>
</dbReference>
<dbReference type="InterPro" id="IPR051783">
    <property type="entry name" value="NAD(P)-dependent_oxidoreduct"/>
</dbReference>
<sequence>MQALVTGGTGFIGNHVVRTLIRQGLDVRVLVRPTSNRQGLKDIPVTFLEGSLNDPGSLEQAVADIDVLFHVAADYRFWVPDPQQMWEVNVGGTRRLLETAMKAGVQRMVYTSSGVTVRCSDTQLGTEEDFVFPEECRSVYQRTKVLAEQTVWELIRQGAPITIVNPTTPIGGWDLKPTPTGRLIVDFLNGRLPAYLDAVFNWIAVEDVAFGHWLAAEKGRCGERYILGHENRSLEEVLALLGEVSGQTPPRFKIPYAVAYIAGAAGEMMGRLSGREPRASLDGVRMAGQPMRYDSRKAMSELGLPQTSLRKAMEEAVNWFRQHGYTTQGETR</sequence>
<evidence type="ECO:0000313" key="2">
    <source>
        <dbReference type="EMBL" id="MDT7042867.1"/>
    </source>
</evidence>
<dbReference type="NCBIfam" id="TIGR03466">
    <property type="entry name" value="HpnA"/>
    <property type="match status" value="1"/>
</dbReference>
<evidence type="ECO:0000259" key="1">
    <source>
        <dbReference type="Pfam" id="PF01370"/>
    </source>
</evidence>
<dbReference type="PANTHER" id="PTHR48079:SF6">
    <property type="entry name" value="NAD(P)-BINDING DOMAIN-CONTAINING PROTEIN-RELATED"/>
    <property type="match status" value="1"/>
</dbReference>
<dbReference type="PANTHER" id="PTHR48079">
    <property type="entry name" value="PROTEIN YEEZ"/>
    <property type="match status" value="1"/>
</dbReference>
<reference evidence="2 3" key="1">
    <citation type="journal article" date="2023" name="ISME J.">
        <title>Cultivation and genomic characterization of novel and ubiquitous marine nitrite-oxidizing bacteria from the Nitrospirales.</title>
        <authorList>
            <person name="Mueller A.J."/>
            <person name="Daebeler A."/>
            <person name="Herbold C.W."/>
            <person name="Kirkegaard R.H."/>
            <person name="Daims H."/>
        </authorList>
    </citation>
    <scope>NUCLEOTIDE SEQUENCE [LARGE SCALE GENOMIC DNA]</scope>
    <source>
        <strain evidence="2 3">EB</strain>
    </source>
</reference>
<dbReference type="Gene3D" id="3.40.50.720">
    <property type="entry name" value="NAD(P)-binding Rossmann-like Domain"/>
    <property type="match status" value="1"/>
</dbReference>
<keyword evidence="3" id="KW-1185">Reference proteome</keyword>
<dbReference type="RefSeq" id="WP_313833329.1">
    <property type="nucleotide sequence ID" value="NZ_JAQOUE010000001.1"/>
</dbReference>
<proteinExistence type="predicted"/>
<dbReference type="EMBL" id="JAQOUE010000001">
    <property type="protein sequence ID" value="MDT7042867.1"/>
    <property type="molecule type" value="Genomic_DNA"/>
</dbReference>
<name>A0ABU3K8X8_9BACT</name>
<protein>
    <submittedName>
        <fullName evidence="2">NAD-dependent epimerase/dehydratase family protein</fullName>
    </submittedName>
</protein>
<dbReference type="Pfam" id="PF01370">
    <property type="entry name" value="Epimerase"/>
    <property type="match status" value="1"/>
</dbReference>
<feature type="domain" description="NAD-dependent epimerase/dehydratase" evidence="1">
    <location>
        <begin position="3"/>
        <end position="228"/>
    </location>
</feature>
<dbReference type="InterPro" id="IPR036291">
    <property type="entry name" value="NAD(P)-bd_dom_sf"/>
</dbReference>
<organism evidence="2 3">
    <name type="scientific">Candidatus Nitronereus thalassa</name>
    <dbReference type="NCBI Taxonomy" id="3020898"/>
    <lineage>
        <taxon>Bacteria</taxon>
        <taxon>Pseudomonadati</taxon>
        <taxon>Nitrospirota</taxon>
        <taxon>Nitrospiria</taxon>
        <taxon>Nitrospirales</taxon>
        <taxon>Nitrospiraceae</taxon>
        <taxon>Candidatus Nitronereus</taxon>
    </lineage>
</organism>
<evidence type="ECO:0000313" key="3">
    <source>
        <dbReference type="Proteomes" id="UP001250932"/>
    </source>
</evidence>
<dbReference type="CDD" id="cd05228">
    <property type="entry name" value="AR_FR_like_1_SDR_e"/>
    <property type="match status" value="1"/>
</dbReference>
<accession>A0ABU3K8X8</accession>